<evidence type="ECO:0000313" key="1">
    <source>
        <dbReference type="EMBL" id="KRY72226.1"/>
    </source>
</evidence>
<evidence type="ECO:0000313" key="2">
    <source>
        <dbReference type="EMBL" id="KRZ18246.1"/>
    </source>
</evidence>
<evidence type="ECO:0000313" key="4">
    <source>
        <dbReference type="Proteomes" id="UP000054805"/>
    </source>
</evidence>
<reference evidence="3 4" key="1">
    <citation type="submission" date="2015-01" db="EMBL/GenBank/DDBJ databases">
        <title>Evolution of Trichinella species and genotypes.</title>
        <authorList>
            <person name="Korhonen P.K."/>
            <person name="Edoardo P."/>
            <person name="Giuseppe L.R."/>
            <person name="Gasser R.B."/>
        </authorList>
    </citation>
    <scope>NUCLEOTIDE SEQUENCE [LARGE SCALE GENOMIC DNA]</scope>
    <source>
        <strain evidence="1">ISS13</strain>
        <strain evidence="2">ISS588</strain>
    </source>
</reference>
<evidence type="ECO:0000313" key="3">
    <source>
        <dbReference type="Proteomes" id="UP000054632"/>
    </source>
</evidence>
<keyword evidence="4" id="KW-1185">Reference proteome</keyword>
<dbReference type="EMBL" id="JYDR01000047">
    <property type="protein sequence ID" value="KRY72226.1"/>
    <property type="molecule type" value="Genomic_DNA"/>
</dbReference>
<dbReference type="Proteomes" id="UP000054805">
    <property type="component" value="Unassembled WGS sequence"/>
</dbReference>
<comment type="caution">
    <text evidence="2">The sequence shown here is derived from an EMBL/GenBank/DDBJ whole genome shotgun (WGS) entry which is preliminary data.</text>
</comment>
<gene>
    <name evidence="1" type="ORF">T4A_2453</name>
    <name evidence="2" type="ORF">T4B_842</name>
</gene>
<dbReference type="AlphaFoldDB" id="A0A0V1I625"/>
<name>A0A0V1I625_TRIPS</name>
<sequence>MRTTQIDEKPTLQHTVVHNYSMDSRAARVVDYNITQLWISTKVSALAEVWLCFHENNENQTNLY</sequence>
<dbReference type="Proteomes" id="UP000054632">
    <property type="component" value="Unassembled WGS sequence"/>
</dbReference>
<accession>A0A0V1I625</accession>
<dbReference type="EMBL" id="JYDS01000286">
    <property type="protein sequence ID" value="KRZ18246.1"/>
    <property type="molecule type" value="Genomic_DNA"/>
</dbReference>
<organism evidence="2 4">
    <name type="scientific">Trichinella pseudospiralis</name>
    <name type="common">Parasitic roundworm</name>
    <dbReference type="NCBI Taxonomy" id="6337"/>
    <lineage>
        <taxon>Eukaryota</taxon>
        <taxon>Metazoa</taxon>
        <taxon>Ecdysozoa</taxon>
        <taxon>Nematoda</taxon>
        <taxon>Enoplea</taxon>
        <taxon>Dorylaimia</taxon>
        <taxon>Trichinellida</taxon>
        <taxon>Trichinellidae</taxon>
        <taxon>Trichinella</taxon>
    </lineage>
</organism>
<proteinExistence type="predicted"/>
<protein>
    <submittedName>
        <fullName evidence="2">Uncharacterized protein</fullName>
    </submittedName>
</protein>